<dbReference type="Proteomes" id="UP001189429">
    <property type="component" value="Unassembled WGS sequence"/>
</dbReference>
<evidence type="ECO:0008006" key="3">
    <source>
        <dbReference type="Google" id="ProtNLM"/>
    </source>
</evidence>
<dbReference type="InterPro" id="IPR036034">
    <property type="entry name" value="PDZ_sf"/>
</dbReference>
<organism evidence="1 2">
    <name type="scientific">Prorocentrum cordatum</name>
    <dbReference type="NCBI Taxonomy" id="2364126"/>
    <lineage>
        <taxon>Eukaryota</taxon>
        <taxon>Sar</taxon>
        <taxon>Alveolata</taxon>
        <taxon>Dinophyceae</taxon>
        <taxon>Prorocentrales</taxon>
        <taxon>Prorocentraceae</taxon>
        <taxon>Prorocentrum</taxon>
    </lineage>
</organism>
<sequence>VSFVSVELQKLRRLPQRSRPSAAWLARLAASGGRALQVARVVSRGPCDGLATEGDLVATVSGEVVTTMQDLEAKLWEATEAALGVGGPPGPVEVQLTLLRRGKEHTVKAAVELLGCDGARRVVCWHGLLLEETRRGACASAAP</sequence>
<dbReference type="EMBL" id="CAUYUJ010018774">
    <property type="protein sequence ID" value="CAK0886230.1"/>
    <property type="molecule type" value="Genomic_DNA"/>
</dbReference>
<evidence type="ECO:0000313" key="2">
    <source>
        <dbReference type="Proteomes" id="UP001189429"/>
    </source>
</evidence>
<reference evidence="1" key="1">
    <citation type="submission" date="2023-10" db="EMBL/GenBank/DDBJ databases">
        <authorList>
            <person name="Chen Y."/>
            <person name="Shah S."/>
            <person name="Dougan E. K."/>
            <person name="Thang M."/>
            <person name="Chan C."/>
        </authorList>
    </citation>
    <scope>NUCLEOTIDE SEQUENCE [LARGE SCALE GENOMIC DNA]</scope>
</reference>
<gene>
    <name evidence="1" type="ORF">PCOR1329_LOCUS67634</name>
</gene>
<feature type="non-terminal residue" evidence="1">
    <location>
        <position position="143"/>
    </location>
</feature>
<proteinExistence type="predicted"/>
<accession>A0ABN9WK09</accession>
<comment type="caution">
    <text evidence="1">The sequence shown here is derived from an EMBL/GenBank/DDBJ whole genome shotgun (WGS) entry which is preliminary data.</text>
</comment>
<feature type="non-terminal residue" evidence="1">
    <location>
        <position position="1"/>
    </location>
</feature>
<evidence type="ECO:0000313" key="1">
    <source>
        <dbReference type="EMBL" id="CAK0886230.1"/>
    </source>
</evidence>
<name>A0ABN9WK09_9DINO</name>
<keyword evidence="2" id="KW-1185">Reference proteome</keyword>
<protein>
    <recommendedName>
        <fullName evidence="3">PDZ domain-containing protein</fullName>
    </recommendedName>
</protein>
<dbReference type="Gene3D" id="2.30.42.10">
    <property type="match status" value="1"/>
</dbReference>